<accession>A0A8C6B590</accession>
<name>A0A8C6B590_MONMO</name>
<evidence type="ECO:0000313" key="2">
    <source>
        <dbReference type="Ensembl" id="ENSMMNP00015010970.1"/>
    </source>
</evidence>
<reference evidence="2" key="2">
    <citation type="submission" date="2025-09" db="UniProtKB">
        <authorList>
            <consortium name="Ensembl"/>
        </authorList>
    </citation>
    <scope>IDENTIFICATION</scope>
</reference>
<protein>
    <recommendedName>
        <fullName evidence="4">Uroplakin-3b-like protein</fullName>
    </recommendedName>
</protein>
<keyword evidence="1" id="KW-0812">Transmembrane</keyword>
<dbReference type="GO" id="GO:0016020">
    <property type="term" value="C:membrane"/>
    <property type="evidence" value="ECO:0007669"/>
    <property type="project" value="TreeGrafter"/>
</dbReference>
<reference evidence="2" key="1">
    <citation type="submission" date="2025-08" db="UniProtKB">
        <authorList>
            <consortium name="Ensembl"/>
        </authorList>
    </citation>
    <scope>IDENTIFICATION</scope>
</reference>
<gene>
    <name evidence="2" type="primary">LOC114894217</name>
</gene>
<evidence type="ECO:0000313" key="3">
    <source>
        <dbReference type="Proteomes" id="UP000694561"/>
    </source>
</evidence>
<organism evidence="2 3">
    <name type="scientific">Monodon monoceros</name>
    <name type="common">Narwhal</name>
    <name type="synonym">Ceratodon monodon</name>
    <dbReference type="NCBI Taxonomy" id="40151"/>
    <lineage>
        <taxon>Eukaryota</taxon>
        <taxon>Metazoa</taxon>
        <taxon>Chordata</taxon>
        <taxon>Craniata</taxon>
        <taxon>Vertebrata</taxon>
        <taxon>Euteleostomi</taxon>
        <taxon>Mammalia</taxon>
        <taxon>Eutheria</taxon>
        <taxon>Laurasiatheria</taxon>
        <taxon>Artiodactyla</taxon>
        <taxon>Whippomorpha</taxon>
        <taxon>Cetacea</taxon>
        <taxon>Odontoceti</taxon>
        <taxon>Monodontidae</taxon>
        <taxon>Monodon</taxon>
    </lineage>
</organism>
<dbReference type="InterPro" id="IPR024831">
    <property type="entry name" value="Uroplakin-3"/>
</dbReference>
<dbReference type="PANTHER" id="PTHR15446">
    <property type="entry name" value="UROPLAKIN III"/>
    <property type="match status" value="1"/>
</dbReference>
<dbReference type="GeneTree" id="ENSGT00940000153392"/>
<dbReference type="PANTHER" id="PTHR15446:SF2">
    <property type="entry name" value="UROPLAKIN-3B-LIKE PROTEIN 1-RELATED"/>
    <property type="match status" value="1"/>
</dbReference>
<dbReference type="AlphaFoldDB" id="A0A8C6B590"/>
<sequence length="221" mass="23790">MLLSLFSLPAPAPERISYAPQLSSATLAGRLTQPTFTLEQPRGQFSHLNIADFDAIWLVLAHSHGGCCWGRPRFPLCEMALYPGGQPGNELRVLHVANDTSCSPMTRGCHHPLPGPGPYRVKFLVVRDRGPMAETEWSSETHLQQAEALQAAPGPHSAGTVVIVAILSVLLAVVLTTLLTLLIYTCYDTCGSTSISGPGELACMRRYNTHHMFSPSAEGGS</sequence>
<evidence type="ECO:0008006" key="4">
    <source>
        <dbReference type="Google" id="ProtNLM"/>
    </source>
</evidence>
<proteinExistence type="predicted"/>
<keyword evidence="1" id="KW-0472">Membrane</keyword>
<dbReference type="Ensembl" id="ENSMMNT00015012010.1">
    <property type="protein sequence ID" value="ENSMMNP00015010970.1"/>
    <property type="gene ID" value="ENSMMNG00015008152.1"/>
</dbReference>
<keyword evidence="1" id="KW-1133">Transmembrane helix</keyword>
<keyword evidence="3" id="KW-1185">Reference proteome</keyword>
<dbReference type="Proteomes" id="UP000694561">
    <property type="component" value="Unplaced"/>
</dbReference>
<feature type="transmembrane region" description="Helical" evidence="1">
    <location>
        <begin position="161"/>
        <end position="184"/>
    </location>
</feature>
<evidence type="ECO:0000256" key="1">
    <source>
        <dbReference type="SAM" id="Phobius"/>
    </source>
</evidence>